<evidence type="ECO:0000259" key="1">
    <source>
        <dbReference type="Pfam" id="PF14332"/>
    </source>
</evidence>
<dbReference type="PANTHER" id="PTHR36304">
    <property type="entry name" value="DOMAIN GTPASE-ACTIVATING PROTEIN, PUTATIVE-RELATED-RELATED"/>
    <property type="match status" value="1"/>
</dbReference>
<reference evidence="2" key="1">
    <citation type="submission" date="2020-07" db="EMBL/GenBank/DDBJ databases">
        <title>Huge and variable diversity of episymbiotic CPR bacteria and DPANN archaea in groundwater ecosystems.</title>
        <authorList>
            <person name="He C.Y."/>
            <person name="Keren R."/>
            <person name="Whittaker M."/>
            <person name="Farag I.F."/>
            <person name="Doudna J."/>
            <person name="Cate J.H.D."/>
            <person name="Banfield J.F."/>
        </authorList>
    </citation>
    <scope>NUCLEOTIDE SEQUENCE</scope>
    <source>
        <strain evidence="2">NC_groundwater_928_Pr1_S-0.2um_72_17</strain>
    </source>
</reference>
<organism evidence="2 3">
    <name type="scientific">Eiseniibacteriota bacterium</name>
    <dbReference type="NCBI Taxonomy" id="2212470"/>
    <lineage>
        <taxon>Bacteria</taxon>
        <taxon>Candidatus Eiseniibacteriota</taxon>
    </lineage>
</organism>
<feature type="domain" description="PatA-like N-terminal" evidence="1">
    <location>
        <begin position="4"/>
        <end position="160"/>
    </location>
</feature>
<evidence type="ECO:0000313" key="3">
    <source>
        <dbReference type="Proteomes" id="UP000807850"/>
    </source>
</evidence>
<dbReference type="PANTHER" id="PTHR36304:SF4">
    <property type="entry name" value="DUF4388 DOMAIN-CONTAINING PROTEIN"/>
    <property type="match status" value="1"/>
</dbReference>
<dbReference type="Pfam" id="PF14332">
    <property type="entry name" value="DUF4388"/>
    <property type="match status" value="1"/>
</dbReference>
<dbReference type="InterPro" id="IPR025497">
    <property type="entry name" value="PatA-like_N"/>
</dbReference>
<feature type="non-terminal residue" evidence="2">
    <location>
        <position position="324"/>
    </location>
</feature>
<protein>
    <submittedName>
        <fullName evidence="2">DUF4388 domain-containing protein</fullName>
    </submittedName>
</protein>
<dbReference type="Proteomes" id="UP000807850">
    <property type="component" value="Unassembled WGS sequence"/>
</dbReference>
<accession>A0A9D6QJ70</accession>
<proteinExistence type="predicted"/>
<name>A0A9D6QJ70_UNCEI</name>
<evidence type="ECO:0000313" key="2">
    <source>
        <dbReference type="EMBL" id="MBI3540217.1"/>
    </source>
</evidence>
<gene>
    <name evidence="2" type="ORF">HY076_08095</name>
</gene>
<comment type="caution">
    <text evidence="2">The sequence shown here is derived from an EMBL/GenBank/DDBJ whole genome shotgun (WGS) entry which is preliminary data.</text>
</comment>
<dbReference type="AlphaFoldDB" id="A0A9D6QJ70"/>
<sequence length="324" mass="36255">MALQGNLRDFSVSEILQLLGTQKKTGCLLLEKDAERCVVYVHDGRVVSAREPGMKRDDPLVEFLRTIQRFSDEQYRGLIAIHKETGRDLEDLILNGRYMDQEELAGYVERQILDTLLTLAHWEAGTYRFDPAVTWTGARLVRLSAEGALIESARRVDEEKRFRTRFTDPHQLLGVRDLPDPDASLSEEERELFGIIDGQHTVAEVVAAAALTEYEAHEAIHRLMEAEWVEFVGRRDPGAPEPEAARTPVAQGLRFAREAVAVIVGLAIVAGALAGGRWLARPSAAASGPDVFAAAQIRDLRQVLELYRHEHGAYPERLDQLVED</sequence>
<dbReference type="EMBL" id="JACQAY010000266">
    <property type="protein sequence ID" value="MBI3540217.1"/>
    <property type="molecule type" value="Genomic_DNA"/>
</dbReference>